<evidence type="ECO:0000256" key="2">
    <source>
        <dbReference type="ARBA" id="ARBA00004651"/>
    </source>
</evidence>
<dbReference type="InterPro" id="IPR050736">
    <property type="entry name" value="Sensor_HK_Regulatory"/>
</dbReference>
<feature type="transmembrane region" description="Helical" evidence="11">
    <location>
        <begin position="12"/>
        <end position="36"/>
    </location>
</feature>
<dbReference type="InterPro" id="IPR005467">
    <property type="entry name" value="His_kinase_dom"/>
</dbReference>
<dbReference type="GO" id="GO:0005524">
    <property type="term" value="F:ATP binding"/>
    <property type="evidence" value="ECO:0007669"/>
    <property type="project" value="UniProtKB-KW"/>
</dbReference>
<evidence type="ECO:0000313" key="14">
    <source>
        <dbReference type="Proteomes" id="UP000198855"/>
    </source>
</evidence>
<reference evidence="14" key="1">
    <citation type="submission" date="2016-10" db="EMBL/GenBank/DDBJ databases">
        <authorList>
            <person name="Varghese N."/>
            <person name="Submissions S."/>
        </authorList>
    </citation>
    <scope>NUCLEOTIDE SEQUENCE [LARGE SCALE GENOMIC DNA]</scope>
    <source>
        <strain evidence="14">CGMCC 1.10784</strain>
    </source>
</reference>
<feature type="transmembrane region" description="Helical" evidence="11">
    <location>
        <begin position="180"/>
        <end position="201"/>
    </location>
</feature>
<keyword evidence="7 13" id="KW-0418">Kinase</keyword>
<keyword evidence="10 11" id="KW-0472">Membrane</keyword>
<comment type="catalytic activity">
    <reaction evidence="1">
        <text>ATP + protein L-histidine = ADP + protein N-phospho-L-histidine.</text>
        <dbReference type="EC" id="2.7.13.3"/>
    </reaction>
</comment>
<dbReference type="InterPro" id="IPR036890">
    <property type="entry name" value="HATPase_C_sf"/>
</dbReference>
<keyword evidence="11" id="KW-1133">Transmembrane helix</keyword>
<evidence type="ECO:0000256" key="10">
    <source>
        <dbReference type="ARBA" id="ARBA00023136"/>
    </source>
</evidence>
<dbReference type="Proteomes" id="UP000198855">
    <property type="component" value="Unassembled WGS sequence"/>
</dbReference>
<dbReference type="EMBL" id="FOMT01000001">
    <property type="protein sequence ID" value="SFD78231.1"/>
    <property type="molecule type" value="Genomic_DNA"/>
</dbReference>
<dbReference type="SUPFAM" id="SSF47384">
    <property type="entry name" value="Homodimeric domain of signal transducing histidine kinase"/>
    <property type="match status" value="1"/>
</dbReference>
<dbReference type="Gene3D" id="1.10.287.130">
    <property type="match status" value="1"/>
</dbReference>
<keyword evidence="5" id="KW-0808">Transferase</keyword>
<proteinExistence type="predicted"/>
<dbReference type="GO" id="GO:0005886">
    <property type="term" value="C:plasma membrane"/>
    <property type="evidence" value="ECO:0007669"/>
    <property type="project" value="UniProtKB-SubCell"/>
</dbReference>
<keyword evidence="4" id="KW-0597">Phosphoprotein</keyword>
<dbReference type="InterPro" id="IPR003661">
    <property type="entry name" value="HisK_dim/P_dom"/>
</dbReference>
<comment type="subcellular location">
    <subcellularLocation>
        <location evidence="2">Cell membrane</location>
        <topology evidence="2">Multi-pass membrane protein</topology>
    </subcellularLocation>
</comment>
<keyword evidence="9" id="KW-0902">Two-component regulatory system</keyword>
<name>A0A1I1V5E2_9BACL</name>
<dbReference type="PANTHER" id="PTHR43711:SF1">
    <property type="entry name" value="HISTIDINE KINASE 1"/>
    <property type="match status" value="1"/>
</dbReference>
<evidence type="ECO:0000256" key="1">
    <source>
        <dbReference type="ARBA" id="ARBA00000085"/>
    </source>
</evidence>
<sequence length="453" mass="51150">MFERTRSRLTWQFSLTVGVILAASAIFSLWMVQYILETSENNQLTSLRRQYASDLQALIDSPKVVYLLDPSMEFDKKNTSFVPQGLQLNQMSWVLNASKEIILQSPAAVKGEVLYSQFPMNALYPSLMKEPNGKYHNVNAGGRTFRIGGIEIQSVTKEKYHIFVGQEVTNDIELIMKLRWAFIGFACVMLLAGGGAGYMLAGRAMVPISEAYRRQEQFTSDASHELRTPLSILLSSVEVLNEQKEVLPEYYRKVLGKTEREIHQLMRLVDNLLTLARSDNGRLELIKAPFSLNHTVMQVIEQLEPFAQSKQVELRMETNSISSNVDMYGDEVRIRQLVFLLADNAIQYNRSGGRVEFSVYSDMKVATINVTDTGIGISEQHLPHIFERFYRMDQARSRRSEGTGLGLAIAKQIIQSHQGEIQVTSKLGAGTTFRITLPNVSDSFQNVTVKSNL</sequence>
<keyword evidence="11" id="KW-0812">Transmembrane</keyword>
<evidence type="ECO:0000256" key="5">
    <source>
        <dbReference type="ARBA" id="ARBA00022679"/>
    </source>
</evidence>
<keyword evidence="8" id="KW-0067">ATP-binding</keyword>
<dbReference type="STRING" id="1045775.SAMN05216378_1405"/>
<dbReference type="CDD" id="cd00082">
    <property type="entry name" value="HisKA"/>
    <property type="match status" value="1"/>
</dbReference>
<dbReference type="PANTHER" id="PTHR43711">
    <property type="entry name" value="TWO-COMPONENT HISTIDINE KINASE"/>
    <property type="match status" value="1"/>
</dbReference>
<evidence type="ECO:0000256" key="9">
    <source>
        <dbReference type="ARBA" id="ARBA00023012"/>
    </source>
</evidence>
<dbReference type="PRINTS" id="PR00344">
    <property type="entry name" value="BCTRLSENSOR"/>
</dbReference>
<accession>A0A1I1V5E2</accession>
<evidence type="ECO:0000256" key="6">
    <source>
        <dbReference type="ARBA" id="ARBA00022741"/>
    </source>
</evidence>
<dbReference type="FunFam" id="1.10.287.130:FF:000001">
    <property type="entry name" value="Two-component sensor histidine kinase"/>
    <property type="match status" value="1"/>
</dbReference>
<gene>
    <name evidence="13" type="ORF">SAMN05216378_1405</name>
</gene>
<dbReference type="SMART" id="SM00388">
    <property type="entry name" value="HisKA"/>
    <property type="match status" value="1"/>
</dbReference>
<dbReference type="Pfam" id="PF02518">
    <property type="entry name" value="HATPase_c"/>
    <property type="match status" value="1"/>
</dbReference>
<dbReference type="Pfam" id="PF00512">
    <property type="entry name" value="HisKA"/>
    <property type="match status" value="1"/>
</dbReference>
<dbReference type="SUPFAM" id="SSF55874">
    <property type="entry name" value="ATPase domain of HSP90 chaperone/DNA topoisomerase II/histidine kinase"/>
    <property type="match status" value="1"/>
</dbReference>
<protein>
    <recommendedName>
        <fullName evidence="3">histidine kinase</fullName>
        <ecNumber evidence="3">2.7.13.3</ecNumber>
    </recommendedName>
</protein>
<evidence type="ECO:0000256" key="11">
    <source>
        <dbReference type="SAM" id="Phobius"/>
    </source>
</evidence>
<dbReference type="PROSITE" id="PS50109">
    <property type="entry name" value="HIS_KIN"/>
    <property type="match status" value="1"/>
</dbReference>
<evidence type="ECO:0000259" key="12">
    <source>
        <dbReference type="PROSITE" id="PS50109"/>
    </source>
</evidence>
<dbReference type="InterPro" id="IPR003594">
    <property type="entry name" value="HATPase_dom"/>
</dbReference>
<dbReference type="InterPro" id="IPR036097">
    <property type="entry name" value="HisK_dim/P_sf"/>
</dbReference>
<dbReference type="AlphaFoldDB" id="A0A1I1V5E2"/>
<evidence type="ECO:0000313" key="13">
    <source>
        <dbReference type="EMBL" id="SFD78231.1"/>
    </source>
</evidence>
<dbReference type="EC" id="2.7.13.3" evidence="3"/>
<organism evidence="13 14">
    <name type="scientific">Paenibacillus catalpae</name>
    <dbReference type="NCBI Taxonomy" id="1045775"/>
    <lineage>
        <taxon>Bacteria</taxon>
        <taxon>Bacillati</taxon>
        <taxon>Bacillota</taxon>
        <taxon>Bacilli</taxon>
        <taxon>Bacillales</taxon>
        <taxon>Paenibacillaceae</taxon>
        <taxon>Paenibacillus</taxon>
    </lineage>
</organism>
<keyword evidence="14" id="KW-1185">Reference proteome</keyword>
<dbReference type="FunFam" id="3.30.565.10:FF:000006">
    <property type="entry name" value="Sensor histidine kinase WalK"/>
    <property type="match status" value="1"/>
</dbReference>
<keyword evidence="6" id="KW-0547">Nucleotide-binding</keyword>
<feature type="domain" description="Histidine kinase" evidence="12">
    <location>
        <begin position="221"/>
        <end position="441"/>
    </location>
</feature>
<dbReference type="CDD" id="cd00075">
    <property type="entry name" value="HATPase"/>
    <property type="match status" value="1"/>
</dbReference>
<dbReference type="Gene3D" id="3.30.565.10">
    <property type="entry name" value="Histidine kinase-like ATPase, C-terminal domain"/>
    <property type="match status" value="1"/>
</dbReference>
<evidence type="ECO:0000256" key="4">
    <source>
        <dbReference type="ARBA" id="ARBA00022553"/>
    </source>
</evidence>
<evidence type="ECO:0000256" key="8">
    <source>
        <dbReference type="ARBA" id="ARBA00022840"/>
    </source>
</evidence>
<evidence type="ECO:0000256" key="3">
    <source>
        <dbReference type="ARBA" id="ARBA00012438"/>
    </source>
</evidence>
<dbReference type="SMART" id="SM00387">
    <property type="entry name" value="HATPase_c"/>
    <property type="match status" value="1"/>
</dbReference>
<evidence type="ECO:0000256" key="7">
    <source>
        <dbReference type="ARBA" id="ARBA00022777"/>
    </source>
</evidence>
<dbReference type="InterPro" id="IPR004358">
    <property type="entry name" value="Sig_transdc_His_kin-like_C"/>
</dbReference>
<dbReference type="RefSeq" id="WP_175532752.1">
    <property type="nucleotide sequence ID" value="NZ_FOMT01000001.1"/>
</dbReference>
<dbReference type="GO" id="GO:0000155">
    <property type="term" value="F:phosphorelay sensor kinase activity"/>
    <property type="evidence" value="ECO:0007669"/>
    <property type="project" value="InterPro"/>
</dbReference>